<dbReference type="AlphaFoldDB" id="A0A928YUT4"/>
<accession>A0A928YUT4</accession>
<comment type="function">
    <text evidence="10">Catalyzes the transfer of pyrophosphate from adenosine triphosphate (ATP) to 6-hydroxymethyl-7,8-dihydropterin, an enzymatic step in folate biosynthesis pathway.</text>
</comment>
<dbReference type="PANTHER" id="PTHR43071:SF1">
    <property type="entry name" value="2-AMINO-4-HYDROXY-6-HYDROXYMETHYLDIHYDROPTERIDINE PYROPHOSPHOKINASE"/>
    <property type="match status" value="1"/>
</dbReference>
<evidence type="ECO:0000256" key="6">
    <source>
        <dbReference type="ARBA" id="ARBA00022741"/>
    </source>
</evidence>
<comment type="pathway">
    <text evidence="1">Cofactor biosynthesis; tetrahydrofolate biosynthesis; 2-amino-4-hydroxy-6-hydroxymethyl-7,8-dihydropteridine diphosphate from 7,8-dihydroneopterin triphosphate: step 4/4.</text>
</comment>
<dbReference type="PANTHER" id="PTHR43071">
    <property type="entry name" value="2-AMINO-4-HYDROXY-6-HYDROXYMETHYLDIHYDROPTERIDINE PYROPHOSPHOKINASE"/>
    <property type="match status" value="1"/>
</dbReference>
<dbReference type="Gene3D" id="3.30.70.560">
    <property type="entry name" value="7,8-Dihydro-6-hydroxymethylpterin-pyrophosphokinase HPPK"/>
    <property type="match status" value="1"/>
</dbReference>
<keyword evidence="9" id="KW-0289">Folate biosynthesis</keyword>
<name>A0A928YUT4_9GAMM</name>
<feature type="domain" description="7,8-dihydro-6-hydroxymethylpterin-pyrophosphokinase" evidence="13">
    <location>
        <begin position="95"/>
        <end position="106"/>
    </location>
</feature>
<dbReference type="SUPFAM" id="SSF55083">
    <property type="entry name" value="6-hydroxymethyl-7,8-dihydropterin pyrophosphokinase, HPPK"/>
    <property type="match status" value="1"/>
</dbReference>
<keyword evidence="15" id="KW-1185">Reference proteome</keyword>
<evidence type="ECO:0000256" key="8">
    <source>
        <dbReference type="ARBA" id="ARBA00022840"/>
    </source>
</evidence>
<keyword evidence="7" id="KW-0418">Kinase</keyword>
<dbReference type="GO" id="GO:0005524">
    <property type="term" value="F:ATP binding"/>
    <property type="evidence" value="ECO:0007669"/>
    <property type="project" value="UniProtKB-KW"/>
</dbReference>
<dbReference type="RefSeq" id="WP_193907378.1">
    <property type="nucleotide sequence ID" value="NZ_PRDL01000001.1"/>
</dbReference>
<dbReference type="GO" id="GO:0016301">
    <property type="term" value="F:kinase activity"/>
    <property type="evidence" value="ECO:0007669"/>
    <property type="project" value="UniProtKB-KW"/>
</dbReference>
<dbReference type="InterPro" id="IPR035907">
    <property type="entry name" value="Hppk_sf"/>
</dbReference>
<evidence type="ECO:0000256" key="10">
    <source>
        <dbReference type="ARBA" id="ARBA00029409"/>
    </source>
</evidence>
<evidence type="ECO:0000256" key="11">
    <source>
        <dbReference type="ARBA" id="ARBA00029766"/>
    </source>
</evidence>
<evidence type="ECO:0000256" key="12">
    <source>
        <dbReference type="ARBA" id="ARBA00033413"/>
    </source>
</evidence>
<comment type="caution">
    <text evidence="14">The sequence shown here is derived from an EMBL/GenBank/DDBJ whole genome shotgun (WGS) entry which is preliminary data.</text>
</comment>
<dbReference type="Pfam" id="PF01288">
    <property type="entry name" value="HPPK"/>
    <property type="match status" value="1"/>
</dbReference>
<keyword evidence="5 14" id="KW-0808">Transferase</keyword>
<dbReference type="NCBIfam" id="TIGR01498">
    <property type="entry name" value="folK"/>
    <property type="match status" value="1"/>
</dbReference>
<keyword evidence="6" id="KW-0547">Nucleotide-binding</keyword>
<dbReference type="CDD" id="cd00483">
    <property type="entry name" value="HPPK"/>
    <property type="match status" value="1"/>
</dbReference>
<evidence type="ECO:0000256" key="4">
    <source>
        <dbReference type="ARBA" id="ARBA00016218"/>
    </source>
</evidence>
<gene>
    <name evidence="14" type="primary">folK</name>
    <name evidence="14" type="ORF">C4F51_04115</name>
</gene>
<dbReference type="GO" id="GO:0003848">
    <property type="term" value="F:2-amino-4-hydroxy-6-hydroxymethyldihydropteridine diphosphokinase activity"/>
    <property type="evidence" value="ECO:0007669"/>
    <property type="project" value="UniProtKB-EC"/>
</dbReference>
<proteinExistence type="inferred from homology"/>
<dbReference type="PROSITE" id="PS00794">
    <property type="entry name" value="HPPK"/>
    <property type="match status" value="1"/>
</dbReference>
<dbReference type="GO" id="GO:0046656">
    <property type="term" value="P:folic acid biosynthetic process"/>
    <property type="evidence" value="ECO:0007669"/>
    <property type="project" value="UniProtKB-KW"/>
</dbReference>
<protein>
    <recommendedName>
        <fullName evidence="4">2-amino-4-hydroxy-6-hydroxymethyldihydropteridine pyrophosphokinase</fullName>
        <ecNumber evidence="3">2.7.6.3</ecNumber>
    </recommendedName>
    <alternativeName>
        <fullName evidence="11">6-hydroxymethyl-7,8-dihydropterin pyrophosphokinase</fullName>
    </alternativeName>
    <alternativeName>
        <fullName evidence="12">7,8-dihydro-6-hydroxymethylpterin-pyrophosphokinase</fullName>
    </alternativeName>
</protein>
<comment type="similarity">
    <text evidence="2">Belongs to the HPPK family.</text>
</comment>
<dbReference type="EMBL" id="PRDL01000001">
    <property type="protein sequence ID" value="MBE8716368.1"/>
    <property type="molecule type" value="Genomic_DNA"/>
</dbReference>
<evidence type="ECO:0000256" key="1">
    <source>
        <dbReference type="ARBA" id="ARBA00005051"/>
    </source>
</evidence>
<sequence>MPVNEVRVFIGLGSNLPGELDSPQQQIISALQELDALPQTRLVKASPLYQSRAVGPEQPDYINAVAQLGTHLEPLALLDALQALEQQHRRVRLQHWGPRTLDLDLLLYGNDTIDHPRLTVPHAFLTQRAFVLYPLADLAPELVLPCGTSLLPLLDKCPTDGLQRFIE</sequence>
<evidence type="ECO:0000313" key="14">
    <source>
        <dbReference type="EMBL" id="MBE8716368.1"/>
    </source>
</evidence>
<evidence type="ECO:0000313" key="15">
    <source>
        <dbReference type="Proteomes" id="UP000652567"/>
    </source>
</evidence>
<dbReference type="Proteomes" id="UP000652567">
    <property type="component" value="Unassembled WGS sequence"/>
</dbReference>
<keyword evidence="8" id="KW-0067">ATP-binding</keyword>
<evidence type="ECO:0000256" key="7">
    <source>
        <dbReference type="ARBA" id="ARBA00022777"/>
    </source>
</evidence>
<dbReference type="InterPro" id="IPR000550">
    <property type="entry name" value="Hppk"/>
</dbReference>
<evidence type="ECO:0000259" key="13">
    <source>
        <dbReference type="PROSITE" id="PS00794"/>
    </source>
</evidence>
<evidence type="ECO:0000256" key="9">
    <source>
        <dbReference type="ARBA" id="ARBA00022909"/>
    </source>
</evidence>
<dbReference type="EC" id="2.7.6.3" evidence="3"/>
<evidence type="ECO:0000256" key="3">
    <source>
        <dbReference type="ARBA" id="ARBA00013253"/>
    </source>
</evidence>
<evidence type="ECO:0000256" key="2">
    <source>
        <dbReference type="ARBA" id="ARBA00005810"/>
    </source>
</evidence>
<evidence type="ECO:0000256" key="5">
    <source>
        <dbReference type="ARBA" id="ARBA00022679"/>
    </source>
</evidence>
<organism evidence="14 15">
    <name type="scientific">Cellvibrio polysaccharolyticus</name>
    <dbReference type="NCBI Taxonomy" id="2082724"/>
    <lineage>
        <taxon>Bacteria</taxon>
        <taxon>Pseudomonadati</taxon>
        <taxon>Pseudomonadota</taxon>
        <taxon>Gammaproteobacteria</taxon>
        <taxon>Cellvibrionales</taxon>
        <taxon>Cellvibrionaceae</taxon>
        <taxon>Cellvibrio</taxon>
    </lineage>
</organism>
<reference evidence="14" key="1">
    <citation type="submission" date="2018-07" db="EMBL/GenBank/DDBJ databases">
        <title>Genome assembly of strain Ka43.</title>
        <authorList>
            <person name="Kukolya J."/>
            <person name="Nagy I."/>
            <person name="Horvath B."/>
            <person name="Toth A."/>
        </authorList>
    </citation>
    <scope>NUCLEOTIDE SEQUENCE</scope>
    <source>
        <strain evidence="14">KB43</strain>
    </source>
</reference>